<evidence type="ECO:0000313" key="3">
    <source>
        <dbReference type="Proteomes" id="UP000011612"/>
    </source>
</evidence>
<evidence type="ECO:0000256" key="1">
    <source>
        <dbReference type="SAM" id="Phobius"/>
    </source>
</evidence>
<feature type="transmembrane region" description="Helical" evidence="1">
    <location>
        <begin position="34"/>
        <end position="52"/>
    </location>
</feature>
<gene>
    <name evidence="2" type="ORF">C453_12696</name>
</gene>
<dbReference type="Proteomes" id="UP000011612">
    <property type="component" value="Unassembled WGS sequence"/>
</dbReference>
<reference evidence="2 3" key="1">
    <citation type="journal article" date="2014" name="PLoS Genet.">
        <title>Phylogenetically driven sequencing of extremely halophilic archaea reveals strategies for static and dynamic osmo-response.</title>
        <authorList>
            <person name="Becker E.A."/>
            <person name="Seitzer P.M."/>
            <person name="Tritt A."/>
            <person name="Larsen D."/>
            <person name="Krusor M."/>
            <person name="Yao A.I."/>
            <person name="Wu D."/>
            <person name="Madern D."/>
            <person name="Eisen J.A."/>
            <person name="Darling A.E."/>
            <person name="Facciotti M.T."/>
        </authorList>
    </citation>
    <scope>NUCLEOTIDE SEQUENCE [LARGE SCALE GENOMIC DNA]</scope>
    <source>
        <strain evidence="2 3">ATCC BAA-1513</strain>
    </source>
</reference>
<dbReference type="AlphaFoldDB" id="M0HMS6"/>
<keyword evidence="1" id="KW-0472">Membrane</keyword>
<name>M0HMS6_HALEO</name>
<dbReference type="STRING" id="1230453.C453_12696"/>
<accession>M0HMS6</accession>
<organism evidence="2 3">
    <name type="scientific">Haloferax elongans ATCC BAA-1513</name>
    <dbReference type="NCBI Taxonomy" id="1230453"/>
    <lineage>
        <taxon>Archaea</taxon>
        <taxon>Methanobacteriati</taxon>
        <taxon>Methanobacteriota</taxon>
        <taxon>Stenosarchaea group</taxon>
        <taxon>Halobacteria</taxon>
        <taxon>Halobacteriales</taxon>
        <taxon>Haloferacaceae</taxon>
        <taxon>Haloferax</taxon>
    </lineage>
</organism>
<dbReference type="EMBL" id="AOLK01000020">
    <property type="protein sequence ID" value="ELZ84404.1"/>
    <property type="molecule type" value="Genomic_DNA"/>
</dbReference>
<proteinExistence type="predicted"/>
<evidence type="ECO:0000313" key="2">
    <source>
        <dbReference type="EMBL" id="ELZ84404.1"/>
    </source>
</evidence>
<protein>
    <submittedName>
        <fullName evidence="2">Uncharacterized protein</fullName>
    </submittedName>
</protein>
<dbReference type="PATRIC" id="fig|1230453.4.peg.2510"/>
<comment type="caution">
    <text evidence="2">The sequence shown here is derived from an EMBL/GenBank/DDBJ whole genome shotgun (WGS) entry which is preliminary data.</text>
</comment>
<dbReference type="RefSeq" id="WP_008324953.1">
    <property type="nucleotide sequence ID" value="NZ_AOLK01000020.1"/>
</dbReference>
<keyword evidence="3" id="KW-1185">Reference proteome</keyword>
<keyword evidence="1" id="KW-1133">Transmembrane helix</keyword>
<keyword evidence="1" id="KW-0812">Transmembrane</keyword>
<sequence length="83" mass="8597">MRLQKARALAGLIFAAAFAVALLADVLFPTTAQLTGNHITVFASVLSALFGVEIARARWGQLAAAASGALSGWHAADQEDSDD</sequence>